<dbReference type="PROSITE" id="PS51078">
    <property type="entry name" value="ICLR_ED"/>
    <property type="match status" value="1"/>
</dbReference>
<keyword evidence="7" id="KW-1185">Reference proteome</keyword>
<evidence type="ECO:0000259" key="4">
    <source>
        <dbReference type="PROSITE" id="PS51077"/>
    </source>
</evidence>
<dbReference type="InterPro" id="IPR014757">
    <property type="entry name" value="Tscrpt_reg_IclR_C"/>
</dbReference>
<evidence type="ECO:0000313" key="7">
    <source>
        <dbReference type="Proteomes" id="UP000236592"/>
    </source>
</evidence>
<protein>
    <submittedName>
        <fullName evidence="6">IclR family transcriptional regulator</fullName>
    </submittedName>
</protein>
<dbReference type="InterPro" id="IPR036388">
    <property type="entry name" value="WH-like_DNA-bd_sf"/>
</dbReference>
<evidence type="ECO:0000259" key="5">
    <source>
        <dbReference type="PROSITE" id="PS51078"/>
    </source>
</evidence>
<dbReference type="InterPro" id="IPR029016">
    <property type="entry name" value="GAF-like_dom_sf"/>
</dbReference>
<name>A0A2I7SK02_9FLAO</name>
<evidence type="ECO:0000256" key="2">
    <source>
        <dbReference type="ARBA" id="ARBA00023125"/>
    </source>
</evidence>
<sequence length="252" mass="27909">MSKYVAPALDKGLDILEYLSQIKIPQSQMEIAQGLNKSPNELYRMLVCLEQRGYLLKSAQSGKYSLSLKLYQLSHRHSPIDGLLKASKPVMEELSNSTKQSCHLSIIYHGQLMVVSQMKSPGPVSLSIEEGSLFPLTKTASGRVLLAHLEDDKLNELLNNNQEFISLSKKEQKDFKERLQCINKDKHEISQSDLTMGVTDIAVAIGNPNSNMYCALAISSLSSIDEKNSIGELLIDKLLEASQAIQNESGLD</sequence>
<feature type="domain" description="HTH iclR-type" evidence="4">
    <location>
        <begin position="6"/>
        <end position="68"/>
    </location>
</feature>
<dbReference type="SMART" id="SM00346">
    <property type="entry name" value="HTH_ICLR"/>
    <property type="match status" value="1"/>
</dbReference>
<feature type="domain" description="IclR-ED" evidence="5">
    <location>
        <begin position="69"/>
        <end position="251"/>
    </location>
</feature>
<dbReference type="Proteomes" id="UP000236592">
    <property type="component" value="Chromosome"/>
</dbReference>
<dbReference type="AlphaFoldDB" id="A0A2I7SK02"/>
<gene>
    <name evidence="6" type="ORF">C1A40_12560</name>
</gene>
<evidence type="ECO:0000313" key="6">
    <source>
        <dbReference type="EMBL" id="AUS06229.1"/>
    </source>
</evidence>
<accession>A0A2I7SK02</accession>
<evidence type="ECO:0000256" key="3">
    <source>
        <dbReference type="ARBA" id="ARBA00023163"/>
    </source>
</evidence>
<dbReference type="Pfam" id="PF09339">
    <property type="entry name" value="HTH_IclR"/>
    <property type="match status" value="1"/>
</dbReference>
<dbReference type="GO" id="GO:0045892">
    <property type="term" value="P:negative regulation of DNA-templated transcription"/>
    <property type="evidence" value="ECO:0007669"/>
    <property type="project" value="TreeGrafter"/>
</dbReference>
<dbReference type="PROSITE" id="PS51077">
    <property type="entry name" value="HTH_ICLR"/>
    <property type="match status" value="1"/>
</dbReference>
<dbReference type="OrthoDB" id="9791752at2"/>
<dbReference type="RefSeq" id="WP_102996191.1">
    <property type="nucleotide sequence ID" value="NZ_CP025938.1"/>
</dbReference>
<dbReference type="SUPFAM" id="SSF55781">
    <property type="entry name" value="GAF domain-like"/>
    <property type="match status" value="1"/>
</dbReference>
<dbReference type="GO" id="GO:0003677">
    <property type="term" value="F:DNA binding"/>
    <property type="evidence" value="ECO:0007669"/>
    <property type="project" value="UniProtKB-KW"/>
</dbReference>
<organism evidence="6 7">
    <name type="scientific">Pseudotamlana carrageenivorans</name>
    <dbReference type="NCBI Taxonomy" id="2069432"/>
    <lineage>
        <taxon>Bacteria</taxon>
        <taxon>Pseudomonadati</taxon>
        <taxon>Bacteroidota</taxon>
        <taxon>Flavobacteriia</taxon>
        <taxon>Flavobacteriales</taxon>
        <taxon>Flavobacteriaceae</taxon>
        <taxon>Pseudotamlana</taxon>
    </lineage>
</organism>
<dbReference type="SUPFAM" id="SSF46785">
    <property type="entry name" value="Winged helix' DNA-binding domain"/>
    <property type="match status" value="1"/>
</dbReference>
<dbReference type="GO" id="GO:0003700">
    <property type="term" value="F:DNA-binding transcription factor activity"/>
    <property type="evidence" value="ECO:0007669"/>
    <property type="project" value="TreeGrafter"/>
</dbReference>
<dbReference type="KEGG" id="taj:C1A40_12560"/>
<dbReference type="Gene3D" id="1.10.10.10">
    <property type="entry name" value="Winged helix-like DNA-binding domain superfamily/Winged helix DNA-binding domain"/>
    <property type="match status" value="1"/>
</dbReference>
<keyword evidence="3" id="KW-0804">Transcription</keyword>
<keyword evidence="2" id="KW-0238">DNA-binding</keyword>
<dbReference type="InterPro" id="IPR005471">
    <property type="entry name" value="Tscrpt_reg_IclR_N"/>
</dbReference>
<evidence type="ECO:0000256" key="1">
    <source>
        <dbReference type="ARBA" id="ARBA00023015"/>
    </source>
</evidence>
<dbReference type="Gene3D" id="3.30.450.40">
    <property type="match status" value="1"/>
</dbReference>
<reference evidence="7" key="1">
    <citation type="submission" date="2018-01" db="EMBL/GenBank/DDBJ databases">
        <title>Complete genome of Tamlana sp. UJ94.</title>
        <authorList>
            <person name="Jung J."/>
            <person name="Chung D."/>
            <person name="Bae S.S."/>
            <person name="Baek K."/>
        </authorList>
    </citation>
    <scope>NUCLEOTIDE SEQUENCE [LARGE SCALE GENOMIC DNA]</scope>
    <source>
        <strain evidence="7">UJ94</strain>
    </source>
</reference>
<dbReference type="InterPro" id="IPR050707">
    <property type="entry name" value="HTH_MetabolicPath_Reg"/>
</dbReference>
<dbReference type="EMBL" id="CP025938">
    <property type="protein sequence ID" value="AUS06229.1"/>
    <property type="molecule type" value="Genomic_DNA"/>
</dbReference>
<dbReference type="PANTHER" id="PTHR30136">
    <property type="entry name" value="HELIX-TURN-HELIX TRANSCRIPTIONAL REGULATOR, ICLR FAMILY"/>
    <property type="match status" value="1"/>
</dbReference>
<dbReference type="InterPro" id="IPR036390">
    <property type="entry name" value="WH_DNA-bd_sf"/>
</dbReference>
<dbReference type="PANTHER" id="PTHR30136:SF7">
    <property type="entry name" value="HTH-TYPE TRANSCRIPTIONAL REGULATOR KDGR-RELATED"/>
    <property type="match status" value="1"/>
</dbReference>
<keyword evidence="1" id="KW-0805">Transcription regulation</keyword>
<dbReference type="Pfam" id="PF01614">
    <property type="entry name" value="IclR_C"/>
    <property type="match status" value="1"/>
</dbReference>
<proteinExistence type="predicted"/>